<keyword evidence="1" id="KW-0472">Membrane</keyword>
<protein>
    <submittedName>
        <fullName evidence="3">Uncharacterized protein</fullName>
    </submittedName>
</protein>
<evidence type="ECO:0000313" key="3">
    <source>
        <dbReference type="EMBL" id="EGT33201.1"/>
    </source>
</evidence>
<feature type="transmembrane region" description="Helical" evidence="1">
    <location>
        <begin position="90"/>
        <end position="112"/>
    </location>
</feature>
<dbReference type="OrthoDB" id="5823853at2759"/>
<feature type="transmembrane region" description="Helical" evidence="1">
    <location>
        <begin position="138"/>
        <end position="162"/>
    </location>
</feature>
<evidence type="ECO:0000256" key="2">
    <source>
        <dbReference type="SAM" id="SignalP"/>
    </source>
</evidence>
<dbReference type="FunCoup" id="G0NKZ4">
    <property type="interactions" value="1897"/>
</dbReference>
<name>G0NKZ4_CAEBE</name>
<dbReference type="InParanoid" id="G0NKZ4"/>
<dbReference type="eggNOG" id="ENOG502THZH">
    <property type="taxonomic scope" value="Eukaryota"/>
</dbReference>
<evidence type="ECO:0000313" key="4">
    <source>
        <dbReference type="Proteomes" id="UP000008068"/>
    </source>
</evidence>
<keyword evidence="2" id="KW-0732">Signal</keyword>
<dbReference type="OMA" id="QIYITLA"/>
<keyword evidence="1" id="KW-0812">Transmembrane</keyword>
<accession>G0NKZ4</accession>
<dbReference type="Proteomes" id="UP000008068">
    <property type="component" value="Unassembled WGS sequence"/>
</dbReference>
<reference evidence="4" key="1">
    <citation type="submission" date="2011-07" db="EMBL/GenBank/DDBJ databases">
        <authorList>
            <consortium name="Caenorhabditis brenneri Sequencing and Analysis Consortium"/>
            <person name="Wilson R.K."/>
        </authorList>
    </citation>
    <scope>NUCLEOTIDE SEQUENCE [LARGE SCALE GENOMIC DNA]</scope>
    <source>
        <strain evidence="4">PB2801</strain>
    </source>
</reference>
<dbReference type="HOGENOM" id="CLU_118242_0_0_1"/>
<feature type="transmembrane region" description="Helical" evidence="1">
    <location>
        <begin position="58"/>
        <end position="83"/>
    </location>
</feature>
<proteinExistence type="predicted"/>
<organism evidence="4">
    <name type="scientific">Caenorhabditis brenneri</name>
    <name type="common">Nematode worm</name>
    <dbReference type="NCBI Taxonomy" id="135651"/>
    <lineage>
        <taxon>Eukaryota</taxon>
        <taxon>Metazoa</taxon>
        <taxon>Ecdysozoa</taxon>
        <taxon>Nematoda</taxon>
        <taxon>Chromadorea</taxon>
        <taxon>Rhabditida</taxon>
        <taxon>Rhabditina</taxon>
        <taxon>Rhabditomorpha</taxon>
        <taxon>Rhabditoidea</taxon>
        <taxon>Rhabditidae</taxon>
        <taxon>Peloderinae</taxon>
        <taxon>Caenorhabditis</taxon>
    </lineage>
</organism>
<evidence type="ECO:0000256" key="1">
    <source>
        <dbReference type="SAM" id="Phobius"/>
    </source>
</evidence>
<gene>
    <name evidence="3" type="ORF">CAEBREN_24405</name>
</gene>
<keyword evidence="4" id="KW-1185">Reference proteome</keyword>
<dbReference type="AlphaFoldDB" id="G0NKZ4"/>
<dbReference type="EMBL" id="GL379903">
    <property type="protein sequence ID" value="EGT33201.1"/>
    <property type="molecule type" value="Genomic_DNA"/>
</dbReference>
<feature type="chain" id="PRO_5003405924" evidence="2">
    <location>
        <begin position="18"/>
        <end position="200"/>
    </location>
</feature>
<sequence>MFLTIALLVLVITDLYTYDWNTNNQGTSGGSTKLAWCTPWSIQECSNLWRGMGIRHKIALTLHLCLIPLTIAMVLATSLAVLTRVMRKRVFILILIFISWVTLITLFATVFLRMNRYNTNNTACLLADQFVYFYHDHWQIYITLASLILSFVITQLFAYAGYFRPMITMLTFEGNYQRYDYPRMTNLENNMVSVKEIDSF</sequence>
<feature type="signal peptide" evidence="2">
    <location>
        <begin position="1"/>
        <end position="17"/>
    </location>
</feature>
<keyword evidence="1" id="KW-1133">Transmembrane helix</keyword>